<reference evidence="3 4" key="1">
    <citation type="submission" date="2020-07" db="EMBL/GenBank/DDBJ databases">
        <title>Sequencing the genomes of 1000 actinobacteria strains.</title>
        <authorList>
            <person name="Klenk H.-P."/>
        </authorList>
    </citation>
    <scope>NUCLEOTIDE SEQUENCE [LARGE SCALE GENOMIC DNA]</scope>
    <source>
        <strain evidence="3 4">DSM 21349</strain>
    </source>
</reference>
<feature type="domain" description="Resolvase/invertase-type recombinase catalytic" evidence="1">
    <location>
        <begin position="10"/>
        <end position="158"/>
    </location>
</feature>
<evidence type="ECO:0000259" key="2">
    <source>
        <dbReference type="PROSITE" id="PS51737"/>
    </source>
</evidence>
<dbReference type="Proteomes" id="UP000580910">
    <property type="component" value="Unassembled WGS sequence"/>
</dbReference>
<dbReference type="AlphaFoldDB" id="A0A7W3IZP5"/>
<dbReference type="PANTHER" id="PTHR30461">
    <property type="entry name" value="DNA-INVERTASE FROM LAMBDOID PROPHAGE"/>
    <property type="match status" value="1"/>
</dbReference>
<dbReference type="PROSITE" id="PS51736">
    <property type="entry name" value="RECOMBINASES_3"/>
    <property type="match status" value="1"/>
</dbReference>
<dbReference type="InterPro" id="IPR011109">
    <property type="entry name" value="DNA_bind_recombinase_dom"/>
</dbReference>
<proteinExistence type="predicted"/>
<dbReference type="EMBL" id="JACGXA010000001">
    <property type="protein sequence ID" value="MBA8803582.1"/>
    <property type="molecule type" value="Genomic_DNA"/>
</dbReference>
<name>A0A7W3IZP5_9ACTN</name>
<comment type="caution">
    <text evidence="3">The sequence shown here is derived from an EMBL/GenBank/DDBJ whole genome shotgun (WGS) entry which is preliminary data.</text>
</comment>
<dbReference type="InterPro" id="IPR050639">
    <property type="entry name" value="SSR_resolvase"/>
</dbReference>
<accession>A0A7W3IZP5</accession>
<dbReference type="InterPro" id="IPR038109">
    <property type="entry name" value="DNA_bind_recomb_sf"/>
</dbReference>
<dbReference type="Gene3D" id="3.90.1750.20">
    <property type="entry name" value="Putative Large Serine Recombinase, Chain B, Domain 2"/>
    <property type="match status" value="1"/>
</dbReference>
<protein>
    <submittedName>
        <fullName evidence="3">DNA invertase Pin-like site-specific DNA recombinase</fullName>
    </submittedName>
</protein>
<keyword evidence="4" id="KW-1185">Reference proteome</keyword>
<sequence length="482" mass="52719">MNTSPAPSPRVVLYARISEDVTGEGVGVRRQLDACRDLAIARGWIVVAEATDNDVSALRGKHRPGYAQVLDLVRAGEVEFVVVWQTSRLLRNRRERAEAIELLGRQRVGIITVKGQDLDLSNAYGRGMAGMLGEFDTMESEVKSERVAAAAADRARNGRPNGALGYGWRKDGTGSAAVYVEEPEQGEVVRGIVRRLLGGESLHGITDDLNARGVPAPNSARWGKTSVRKVATRPANAGLRVHHAGRATETTYPGTWPALVTVEELERVRALLAAPERRTNGITRPGARKHLLTWGIGVCGVCGGNLRVGVKGNARHGTKKSLYLCAEKGCVGRDEASVDTLVRGVVMERLSRDDALDWLLGDDDEARRIGERARELRTRLDDAADQYADGVIDSRQLERITARLRPEIERAEHDHARANRSLDLDTLRALAGPQAGERWDQMALAARRAVLETLGLVVHVDRVARRGPGFDPESVRIAWRQG</sequence>
<evidence type="ECO:0000313" key="4">
    <source>
        <dbReference type="Proteomes" id="UP000580910"/>
    </source>
</evidence>
<evidence type="ECO:0000313" key="3">
    <source>
        <dbReference type="EMBL" id="MBA8803582.1"/>
    </source>
</evidence>
<dbReference type="CDD" id="cd00338">
    <property type="entry name" value="Ser_Recombinase"/>
    <property type="match status" value="1"/>
</dbReference>
<organism evidence="3 4">
    <name type="scientific">Nocardioides ginsengisegetis</name>
    <dbReference type="NCBI Taxonomy" id="661491"/>
    <lineage>
        <taxon>Bacteria</taxon>
        <taxon>Bacillati</taxon>
        <taxon>Actinomycetota</taxon>
        <taxon>Actinomycetes</taxon>
        <taxon>Propionibacteriales</taxon>
        <taxon>Nocardioidaceae</taxon>
        <taxon>Nocardioides</taxon>
    </lineage>
</organism>
<feature type="domain" description="Recombinase" evidence="2">
    <location>
        <begin position="163"/>
        <end position="278"/>
    </location>
</feature>
<dbReference type="SUPFAM" id="SSF53041">
    <property type="entry name" value="Resolvase-like"/>
    <property type="match status" value="1"/>
</dbReference>
<dbReference type="InterPro" id="IPR006119">
    <property type="entry name" value="Resolv_N"/>
</dbReference>
<dbReference type="PROSITE" id="PS51737">
    <property type="entry name" value="RECOMBINASE_DNA_BIND"/>
    <property type="match status" value="1"/>
</dbReference>
<dbReference type="InterPro" id="IPR036162">
    <property type="entry name" value="Resolvase-like_N_sf"/>
</dbReference>
<dbReference type="Pfam" id="PF00239">
    <property type="entry name" value="Resolvase"/>
    <property type="match status" value="1"/>
</dbReference>
<dbReference type="RefSeq" id="WP_182538629.1">
    <property type="nucleotide sequence ID" value="NZ_JACGXA010000001.1"/>
</dbReference>
<evidence type="ECO:0000259" key="1">
    <source>
        <dbReference type="PROSITE" id="PS51736"/>
    </source>
</evidence>
<dbReference type="Gene3D" id="3.40.50.1390">
    <property type="entry name" value="Resolvase, N-terminal catalytic domain"/>
    <property type="match status" value="1"/>
</dbReference>
<gene>
    <name evidence="3" type="ORF">FB382_001873</name>
</gene>
<dbReference type="GO" id="GO:0003677">
    <property type="term" value="F:DNA binding"/>
    <property type="evidence" value="ECO:0007669"/>
    <property type="project" value="InterPro"/>
</dbReference>
<dbReference type="Pfam" id="PF07508">
    <property type="entry name" value="Recombinase"/>
    <property type="match status" value="1"/>
</dbReference>
<dbReference type="GO" id="GO:0000150">
    <property type="term" value="F:DNA strand exchange activity"/>
    <property type="evidence" value="ECO:0007669"/>
    <property type="project" value="InterPro"/>
</dbReference>
<dbReference type="PANTHER" id="PTHR30461:SF23">
    <property type="entry name" value="DNA RECOMBINASE-RELATED"/>
    <property type="match status" value="1"/>
</dbReference>
<dbReference type="SMART" id="SM00857">
    <property type="entry name" value="Resolvase"/>
    <property type="match status" value="1"/>
</dbReference>